<dbReference type="Proteomes" id="UP001233360">
    <property type="component" value="Unassembled WGS sequence"/>
</dbReference>
<sequence length="137" mass="15495">MKINQQRINPAIVELIQIGEGFSGTKLFGLSREETKENLRKAMKAAKEFAKQDATLKRHYISDAILHDLFYVISQEIGFTEEDIDSYEDDILDLIEIWQQQGFIGIYTITSGSKARSACNKDAHAQIPSYVSYSAKS</sequence>
<name>A0ABU0URL1_ACIBI</name>
<dbReference type="EMBL" id="JAUTBK010000001">
    <property type="protein sequence ID" value="MDQ1207181.1"/>
    <property type="molecule type" value="Genomic_DNA"/>
</dbReference>
<evidence type="ECO:0000313" key="2">
    <source>
        <dbReference type="Proteomes" id="UP001233360"/>
    </source>
</evidence>
<proteinExistence type="predicted"/>
<accession>A0ABU0URL1</accession>
<reference evidence="1 2" key="1">
    <citation type="submission" date="2023-07" db="EMBL/GenBank/DDBJ databases">
        <title>Functional and genomic diversity of the sorghum phyllosphere microbiome.</title>
        <authorList>
            <person name="Shade A."/>
        </authorList>
    </citation>
    <scope>NUCLEOTIDE SEQUENCE [LARGE SCALE GENOMIC DNA]</scope>
    <source>
        <strain evidence="1 2">SORGH_AS_0887</strain>
    </source>
</reference>
<gene>
    <name evidence="1" type="ORF">QE380_000104</name>
</gene>
<evidence type="ECO:0008006" key="3">
    <source>
        <dbReference type="Google" id="ProtNLM"/>
    </source>
</evidence>
<evidence type="ECO:0000313" key="1">
    <source>
        <dbReference type="EMBL" id="MDQ1207181.1"/>
    </source>
</evidence>
<comment type="caution">
    <text evidence="1">The sequence shown here is derived from an EMBL/GenBank/DDBJ whole genome shotgun (WGS) entry which is preliminary data.</text>
</comment>
<keyword evidence="2" id="KW-1185">Reference proteome</keyword>
<protein>
    <recommendedName>
        <fullName evidence="3">Phage protein</fullName>
    </recommendedName>
</protein>
<organism evidence="1 2">
    <name type="scientific">Acinetobacter baylyi</name>
    <dbReference type="NCBI Taxonomy" id="202950"/>
    <lineage>
        <taxon>Bacteria</taxon>
        <taxon>Pseudomonadati</taxon>
        <taxon>Pseudomonadota</taxon>
        <taxon>Gammaproteobacteria</taxon>
        <taxon>Moraxellales</taxon>
        <taxon>Moraxellaceae</taxon>
        <taxon>Acinetobacter</taxon>
    </lineage>
</organism>